<dbReference type="GO" id="GO:0000978">
    <property type="term" value="F:RNA polymerase II cis-regulatory region sequence-specific DNA binding"/>
    <property type="evidence" value="ECO:0007669"/>
    <property type="project" value="TreeGrafter"/>
</dbReference>
<dbReference type="AlphaFoldDB" id="A0AAV2AYR0"/>
<accession>A0AAV2AYR0</accession>
<evidence type="ECO:0000313" key="9">
    <source>
        <dbReference type="EMBL" id="CAL1288864.1"/>
    </source>
</evidence>
<evidence type="ECO:0000256" key="1">
    <source>
        <dbReference type="ARBA" id="ARBA00022723"/>
    </source>
</evidence>
<dbReference type="PANTHER" id="PTHR23235:SF120">
    <property type="entry name" value="KRUPPEL-LIKE FACTOR 15"/>
    <property type="match status" value="1"/>
</dbReference>
<keyword evidence="2" id="KW-0677">Repeat</keyword>
<evidence type="ECO:0000256" key="4">
    <source>
        <dbReference type="ARBA" id="ARBA00022833"/>
    </source>
</evidence>
<evidence type="ECO:0000256" key="6">
    <source>
        <dbReference type="ARBA" id="ARBA00023163"/>
    </source>
</evidence>
<evidence type="ECO:0000313" key="10">
    <source>
        <dbReference type="Proteomes" id="UP001497382"/>
    </source>
</evidence>
<dbReference type="FunFam" id="3.30.160.60:FF:000032">
    <property type="entry name" value="Krueppel-like factor 4"/>
    <property type="match status" value="1"/>
</dbReference>
<evidence type="ECO:0000256" key="5">
    <source>
        <dbReference type="ARBA" id="ARBA00023015"/>
    </source>
</evidence>
<dbReference type="SUPFAM" id="SSF57667">
    <property type="entry name" value="beta-beta-alpha zinc fingers"/>
    <property type="match status" value="1"/>
</dbReference>
<dbReference type="PROSITE" id="PS50157">
    <property type="entry name" value="ZINC_FINGER_C2H2_2"/>
    <property type="match status" value="1"/>
</dbReference>
<dbReference type="GO" id="GO:0008270">
    <property type="term" value="F:zinc ion binding"/>
    <property type="evidence" value="ECO:0007669"/>
    <property type="project" value="UniProtKB-KW"/>
</dbReference>
<proteinExistence type="predicted"/>
<dbReference type="Proteomes" id="UP001497382">
    <property type="component" value="Unassembled WGS sequence"/>
</dbReference>
<gene>
    <name evidence="9" type="ORF">LARSCL_LOCUS15601</name>
</gene>
<evidence type="ECO:0000256" key="7">
    <source>
        <dbReference type="PROSITE-ProRule" id="PRU00042"/>
    </source>
</evidence>
<organism evidence="9 10">
    <name type="scientific">Larinioides sclopetarius</name>
    <dbReference type="NCBI Taxonomy" id="280406"/>
    <lineage>
        <taxon>Eukaryota</taxon>
        <taxon>Metazoa</taxon>
        <taxon>Ecdysozoa</taxon>
        <taxon>Arthropoda</taxon>
        <taxon>Chelicerata</taxon>
        <taxon>Arachnida</taxon>
        <taxon>Araneae</taxon>
        <taxon>Araneomorphae</taxon>
        <taxon>Entelegynae</taxon>
        <taxon>Araneoidea</taxon>
        <taxon>Araneidae</taxon>
        <taxon>Larinioides</taxon>
    </lineage>
</organism>
<keyword evidence="6" id="KW-0804">Transcription</keyword>
<evidence type="ECO:0000256" key="3">
    <source>
        <dbReference type="ARBA" id="ARBA00022771"/>
    </source>
</evidence>
<dbReference type="GO" id="GO:0000981">
    <property type="term" value="F:DNA-binding transcription factor activity, RNA polymerase II-specific"/>
    <property type="evidence" value="ECO:0007669"/>
    <property type="project" value="TreeGrafter"/>
</dbReference>
<dbReference type="PANTHER" id="PTHR23235">
    <property type="entry name" value="KRUEPPEL-LIKE TRANSCRIPTION FACTOR"/>
    <property type="match status" value="1"/>
</dbReference>
<keyword evidence="4" id="KW-0862">Zinc</keyword>
<dbReference type="InterPro" id="IPR013087">
    <property type="entry name" value="Znf_C2H2_type"/>
</dbReference>
<feature type="domain" description="C2H2-type" evidence="8">
    <location>
        <begin position="21"/>
        <end position="44"/>
    </location>
</feature>
<keyword evidence="10" id="KW-1185">Reference proteome</keyword>
<keyword evidence="1" id="KW-0479">Metal-binding</keyword>
<dbReference type="InterPro" id="IPR036236">
    <property type="entry name" value="Znf_C2H2_sf"/>
</dbReference>
<keyword evidence="3 7" id="KW-0863">Zinc-finger</keyword>
<dbReference type="Gene3D" id="3.30.160.60">
    <property type="entry name" value="Classic Zinc Finger"/>
    <property type="match status" value="1"/>
</dbReference>
<evidence type="ECO:0000259" key="8">
    <source>
        <dbReference type="PROSITE" id="PS50157"/>
    </source>
</evidence>
<comment type="caution">
    <text evidence="9">The sequence shown here is derived from an EMBL/GenBank/DDBJ whole genome shotgun (WGS) entry which is preliminary data.</text>
</comment>
<name>A0AAV2AYR0_9ARAC</name>
<keyword evidence="5" id="KW-0805">Transcription regulation</keyword>
<protein>
    <recommendedName>
        <fullName evidence="8">C2H2-type domain-containing protein</fullName>
    </recommendedName>
</protein>
<dbReference type="EMBL" id="CAXIEN010000238">
    <property type="protein sequence ID" value="CAL1288864.1"/>
    <property type="molecule type" value="Genomic_DNA"/>
</dbReference>
<dbReference type="PROSITE" id="PS00028">
    <property type="entry name" value="ZINC_FINGER_C2H2_1"/>
    <property type="match status" value="1"/>
</dbReference>
<sequence length="47" mass="5657">MFPRSDQLARHFRKHTWNKPFRCGCCNKAFARKDNLSLHLKCHTELL</sequence>
<evidence type="ECO:0000256" key="2">
    <source>
        <dbReference type="ARBA" id="ARBA00022737"/>
    </source>
</evidence>
<reference evidence="9 10" key="1">
    <citation type="submission" date="2024-04" db="EMBL/GenBank/DDBJ databases">
        <authorList>
            <person name="Rising A."/>
            <person name="Reimegard J."/>
            <person name="Sonavane S."/>
            <person name="Akerstrom W."/>
            <person name="Nylinder S."/>
            <person name="Hedman E."/>
            <person name="Kallberg Y."/>
        </authorList>
    </citation>
    <scope>NUCLEOTIDE SEQUENCE [LARGE SCALE GENOMIC DNA]</scope>
</reference>